<protein>
    <recommendedName>
        <fullName evidence="2">RNase H type-1 domain-containing protein</fullName>
    </recommendedName>
</protein>
<dbReference type="EMBL" id="QGKW02001911">
    <property type="protein sequence ID" value="KAF2565525.1"/>
    <property type="molecule type" value="Genomic_DNA"/>
</dbReference>
<evidence type="ECO:0000313" key="3">
    <source>
        <dbReference type="EMBL" id="KAF2554583.1"/>
    </source>
</evidence>
<comment type="caution">
    <text evidence="3">The sequence shown here is derived from an EMBL/GenBank/DDBJ whole genome shotgun (WGS) entry which is preliminary data.</text>
</comment>
<proteinExistence type="predicted"/>
<dbReference type="PANTHER" id="PTHR34146:SF3">
    <property type="entry name" value="POLYNUCLEOTIDYL TRANSFERASE, RIBONUCLEASE H-LIKE SUPERFAMILY PROTEIN"/>
    <property type="match status" value="1"/>
</dbReference>
<evidence type="ECO:0000259" key="2">
    <source>
        <dbReference type="Pfam" id="PF13456"/>
    </source>
</evidence>
<dbReference type="Pfam" id="PF13456">
    <property type="entry name" value="RVT_3"/>
    <property type="match status" value="1"/>
</dbReference>
<evidence type="ECO:0000313" key="5">
    <source>
        <dbReference type="Proteomes" id="UP000712281"/>
    </source>
</evidence>
<feature type="compositionally biased region" description="Basic and acidic residues" evidence="1">
    <location>
        <begin position="58"/>
        <end position="71"/>
    </location>
</feature>
<evidence type="ECO:0000256" key="1">
    <source>
        <dbReference type="SAM" id="MobiDB-lite"/>
    </source>
</evidence>
<dbReference type="Proteomes" id="UP000712281">
    <property type="component" value="Unassembled WGS sequence"/>
</dbReference>
<reference evidence="3" key="1">
    <citation type="submission" date="2019-12" db="EMBL/GenBank/DDBJ databases">
        <title>Genome sequencing and annotation of Brassica cretica.</title>
        <authorList>
            <person name="Studholme D.J."/>
            <person name="Sarris P.F."/>
        </authorList>
    </citation>
    <scope>NUCLEOTIDE SEQUENCE</scope>
    <source>
        <strain evidence="3">PFS-001/15</strain>
        <tissue evidence="3">Leaf</tissue>
    </source>
</reference>
<accession>A0A8S9H931</accession>
<sequence>MITLVKKDKREHLNFYIGWRIGRMRNSLLFQQKREHILKVHDALRDSGQWEEENNQSKQEDRVGRSCMHPHEEQEAIPAEYQYFCHVDAYWKDEKEVAGVGWPLYSNEGTQHLQRSSSINPTNTPREAETMALLMAVQQMRRLAFKLS</sequence>
<dbReference type="InterPro" id="IPR002156">
    <property type="entry name" value="RNaseH_domain"/>
</dbReference>
<feature type="region of interest" description="Disordered" evidence="1">
    <location>
        <begin position="48"/>
        <end position="71"/>
    </location>
</feature>
<evidence type="ECO:0000313" key="4">
    <source>
        <dbReference type="EMBL" id="KAF2565525.1"/>
    </source>
</evidence>
<dbReference type="PANTHER" id="PTHR34146">
    <property type="entry name" value="POLYNUCLEOTIDYL TRANSFERASE, RIBONUCLEASE H-LIKE SUPERFAMILY PROTEIN-RELATED"/>
    <property type="match status" value="1"/>
</dbReference>
<dbReference type="EMBL" id="QGKW02001940">
    <property type="protein sequence ID" value="KAF2554583.1"/>
    <property type="molecule type" value="Genomic_DNA"/>
</dbReference>
<gene>
    <name evidence="3" type="ORF">F2Q68_00013439</name>
    <name evidence="4" type="ORF">F2Q68_00024799</name>
</gene>
<dbReference type="GO" id="GO:0003676">
    <property type="term" value="F:nucleic acid binding"/>
    <property type="evidence" value="ECO:0007669"/>
    <property type="project" value="InterPro"/>
</dbReference>
<organism evidence="3 5">
    <name type="scientific">Brassica cretica</name>
    <name type="common">Mustard</name>
    <dbReference type="NCBI Taxonomy" id="69181"/>
    <lineage>
        <taxon>Eukaryota</taxon>
        <taxon>Viridiplantae</taxon>
        <taxon>Streptophyta</taxon>
        <taxon>Embryophyta</taxon>
        <taxon>Tracheophyta</taxon>
        <taxon>Spermatophyta</taxon>
        <taxon>Magnoliopsida</taxon>
        <taxon>eudicotyledons</taxon>
        <taxon>Gunneridae</taxon>
        <taxon>Pentapetalae</taxon>
        <taxon>rosids</taxon>
        <taxon>malvids</taxon>
        <taxon>Brassicales</taxon>
        <taxon>Brassicaceae</taxon>
        <taxon>Brassiceae</taxon>
        <taxon>Brassica</taxon>
    </lineage>
</organism>
<feature type="domain" description="RNase H type-1" evidence="2">
    <location>
        <begin position="87"/>
        <end position="145"/>
    </location>
</feature>
<dbReference type="AlphaFoldDB" id="A0A8S9H931"/>
<name>A0A8S9H931_BRACR</name>
<dbReference type="GO" id="GO:0004523">
    <property type="term" value="F:RNA-DNA hybrid ribonuclease activity"/>
    <property type="evidence" value="ECO:0007669"/>
    <property type="project" value="InterPro"/>
</dbReference>